<organism evidence="2 3">
    <name type="scientific">Hypsibius exemplaris</name>
    <name type="common">Freshwater tardigrade</name>
    <dbReference type="NCBI Taxonomy" id="2072580"/>
    <lineage>
        <taxon>Eukaryota</taxon>
        <taxon>Metazoa</taxon>
        <taxon>Ecdysozoa</taxon>
        <taxon>Tardigrada</taxon>
        <taxon>Eutardigrada</taxon>
        <taxon>Parachela</taxon>
        <taxon>Hypsibioidea</taxon>
        <taxon>Hypsibiidae</taxon>
        <taxon>Hypsibius</taxon>
    </lineage>
</organism>
<dbReference type="AlphaFoldDB" id="A0A1W0WYV1"/>
<reference evidence="3" key="1">
    <citation type="submission" date="2017-01" db="EMBL/GenBank/DDBJ databases">
        <title>Comparative genomics of anhydrobiosis in the tardigrade Hypsibius dujardini.</title>
        <authorList>
            <person name="Yoshida Y."/>
            <person name="Koutsovoulos G."/>
            <person name="Laetsch D."/>
            <person name="Stevens L."/>
            <person name="Kumar S."/>
            <person name="Horikawa D."/>
            <person name="Ishino K."/>
            <person name="Komine S."/>
            <person name="Tomita M."/>
            <person name="Blaxter M."/>
            <person name="Arakawa K."/>
        </authorList>
    </citation>
    <scope>NUCLEOTIDE SEQUENCE [LARGE SCALE GENOMIC DNA]</scope>
    <source>
        <strain evidence="3">Z151</strain>
    </source>
</reference>
<feature type="chain" id="PRO_5012664239" evidence="1">
    <location>
        <begin position="27"/>
        <end position="205"/>
    </location>
</feature>
<evidence type="ECO:0000313" key="3">
    <source>
        <dbReference type="Proteomes" id="UP000192578"/>
    </source>
</evidence>
<evidence type="ECO:0000313" key="2">
    <source>
        <dbReference type="EMBL" id="OQV20381.1"/>
    </source>
</evidence>
<evidence type="ECO:0000256" key="1">
    <source>
        <dbReference type="SAM" id="SignalP"/>
    </source>
</evidence>
<accession>A0A1W0WYV1</accession>
<comment type="caution">
    <text evidence="2">The sequence shown here is derived from an EMBL/GenBank/DDBJ whole genome shotgun (WGS) entry which is preliminary data.</text>
</comment>
<feature type="signal peptide" evidence="1">
    <location>
        <begin position="1"/>
        <end position="26"/>
    </location>
</feature>
<dbReference type="EMBL" id="MTYJ01000031">
    <property type="protein sequence ID" value="OQV20381.1"/>
    <property type="molecule type" value="Genomic_DNA"/>
</dbReference>
<proteinExistence type="predicted"/>
<sequence length="205" mass="23323">MSYWKGTKHLVLFLRSILLKTIERYAENVAKTCIIIIVVKTGVAFTDRLRQFRLTVFLHPRPGLSLVLFEQLFDVPCSFSFCFSMTRFLGCPTCRQSVPASFRGYVKVLRFAVEVSRRSVSYEPHQKCSLSASFFLHVHFEDLLGGKSCKTKEGRPVLHGVILLRNSSHAFNVQDMVNHIQVDNTSDLPGSWPSQPPPASLRFFP</sequence>
<name>A0A1W0WYV1_HYPEX</name>
<keyword evidence="1" id="KW-0732">Signal</keyword>
<gene>
    <name evidence="2" type="ORF">BV898_05668</name>
</gene>
<protein>
    <submittedName>
        <fullName evidence="2">Uncharacterized protein</fullName>
    </submittedName>
</protein>
<dbReference type="Proteomes" id="UP000192578">
    <property type="component" value="Unassembled WGS sequence"/>
</dbReference>
<keyword evidence="3" id="KW-1185">Reference proteome</keyword>